<keyword evidence="1" id="KW-0511">Multifunctional enzyme</keyword>
<reference evidence="4" key="2">
    <citation type="submission" date="2025-08" db="UniProtKB">
        <authorList>
            <consortium name="RefSeq"/>
        </authorList>
    </citation>
    <scope>IDENTIFICATION</scope>
    <source>
        <tissue evidence="4">Whole plant</tissue>
    </source>
</reference>
<dbReference type="InterPro" id="IPR050951">
    <property type="entry name" value="Retrovirus_Pol_polyprotein"/>
</dbReference>
<keyword evidence="3" id="KW-1185">Reference proteome</keyword>
<sequence>MVKIRGGTTIAISRTGLNKTKANLTEHLIKVDPAMVDVISGLPYPSSVREVRSFLGHVGFYLRFIKDFSKVALPLSRLLQKDVEFELSAHCVKAFDKLKIALTQAPIVRGPDWRQPFEIMCDTSNYAVGVTLA</sequence>
<dbReference type="AlphaFoldDB" id="A0A6P4BI89"/>
<proteinExistence type="predicted"/>
<evidence type="ECO:0000259" key="2">
    <source>
        <dbReference type="Pfam" id="PF17919"/>
    </source>
</evidence>
<dbReference type="PANTHER" id="PTHR37984">
    <property type="entry name" value="PROTEIN CBG26694"/>
    <property type="match status" value="1"/>
</dbReference>
<dbReference type="RefSeq" id="XP_015940327.1">
    <property type="nucleotide sequence ID" value="XM_016084841.1"/>
</dbReference>
<dbReference type="InterPro" id="IPR043128">
    <property type="entry name" value="Rev_trsase/Diguanyl_cyclase"/>
</dbReference>
<dbReference type="Pfam" id="PF17919">
    <property type="entry name" value="RT_RNaseH_2"/>
    <property type="match status" value="1"/>
</dbReference>
<dbReference type="GeneID" id="107465865"/>
<dbReference type="Gene3D" id="3.30.70.270">
    <property type="match status" value="1"/>
</dbReference>
<accession>A0A6P4BI89</accession>
<dbReference type="SUPFAM" id="SSF56672">
    <property type="entry name" value="DNA/RNA polymerases"/>
    <property type="match status" value="1"/>
</dbReference>
<dbReference type="Proteomes" id="UP000515211">
    <property type="component" value="Chromosome 9"/>
</dbReference>
<reference evidence="3" key="1">
    <citation type="journal article" date="2016" name="Nat. Genet.">
        <title>The genome sequences of Arachis duranensis and Arachis ipaensis, the diploid ancestors of cultivated peanut.</title>
        <authorList>
            <person name="Bertioli D.J."/>
            <person name="Cannon S.B."/>
            <person name="Froenicke L."/>
            <person name="Huang G."/>
            <person name="Farmer A.D."/>
            <person name="Cannon E.K."/>
            <person name="Liu X."/>
            <person name="Gao D."/>
            <person name="Clevenger J."/>
            <person name="Dash S."/>
            <person name="Ren L."/>
            <person name="Moretzsohn M.C."/>
            <person name="Shirasawa K."/>
            <person name="Huang W."/>
            <person name="Vidigal B."/>
            <person name="Abernathy B."/>
            <person name="Chu Y."/>
            <person name="Niederhuth C.E."/>
            <person name="Umale P."/>
            <person name="Araujo A.C."/>
            <person name="Kozik A."/>
            <person name="Kim K.D."/>
            <person name="Burow M.D."/>
            <person name="Varshney R.K."/>
            <person name="Wang X."/>
            <person name="Zhang X."/>
            <person name="Barkley N."/>
            <person name="Guimaraes P.M."/>
            <person name="Isobe S."/>
            <person name="Guo B."/>
            <person name="Liao B."/>
            <person name="Stalker H.T."/>
            <person name="Schmitz R.J."/>
            <person name="Scheffler B.E."/>
            <person name="Leal-Bertioli S.C."/>
            <person name="Xun X."/>
            <person name="Jackson S.A."/>
            <person name="Michelmore R."/>
            <person name="Ozias-Akins P."/>
        </authorList>
    </citation>
    <scope>NUCLEOTIDE SEQUENCE [LARGE SCALE GENOMIC DNA]</scope>
    <source>
        <strain evidence="3">cv. V14167</strain>
    </source>
</reference>
<dbReference type="InterPro" id="IPR041577">
    <property type="entry name" value="RT_RNaseH_2"/>
</dbReference>
<dbReference type="OrthoDB" id="2020560at2759"/>
<evidence type="ECO:0000313" key="3">
    <source>
        <dbReference type="Proteomes" id="UP000515211"/>
    </source>
</evidence>
<name>A0A6P4BI89_ARADU</name>
<dbReference type="InterPro" id="IPR043502">
    <property type="entry name" value="DNA/RNA_pol_sf"/>
</dbReference>
<gene>
    <name evidence="4" type="primary">LOC107465865</name>
</gene>
<organism evidence="3 4">
    <name type="scientific">Arachis duranensis</name>
    <name type="common">Wild peanut</name>
    <dbReference type="NCBI Taxonomy" id="130453"/>
    <lineage>
        <taxon>Eukaryota</taxon>
        <taxon>Viridiplantae</taxon>
        <taxon>Streptophyta</taxon>
        <taxon>Embryophyta</taxon>
        <taxon>Tracheophyta</taxon>
        <taxon>Spermatophyta</taxon>
        <taxon>Magnoliopsida</taxon>
        <taxon>eudicotyledons</taxon>
        <taxon>Gunneridae</taxon>
        <taxon>Pentapetalae</taxon>
        <taxon>rosids</taxon>
        <taxon>fabids</taxon>
        <taxon>Fabales</taxon>
        <taxon>Fabaceae</taxon>
        <taxon>Papilionoideae</taxon>
        <taxon>50 kb inversion clade</taxon>
        <taxon>dalbergioids sensu lato</taxon>
        <taxon>Dalbergieae</taxon>
        <taxon>Pterocarpus clade</taxon>
        <taxon>Arachis</taxon>
    </lineage>
</organism>
<dbReference type="KEGG" id="adu:107465865"/>
<feature type="domain" description="Reverse transcriptase/retrotransposon-derived protein RNase H-like" evidence="2">
    <location>
        <begin position="89"/>
        <end position="132"/>
    </location>
</feature>
<dbReference type="PANTHER" id="PTHR37984:SF5">
    <property type="entry name" value="PROTEIN NYNRIN-LIKE"/>
    <property type="match status" value="1"/>
</dbReference>
<evidence type="ECO:0000256" key="1">
    <source>
        <dbReference type="ARBA" id="ARBA00023268"/>
    </source>
</evidence>
<dbReference type="FunFam" id="3.30.70.270:FF:000020">
    <property type="entry name" value="Transposon Tf2-6 polyprotein-like Protein"/>
    <property type="match status" value="1"/>
</dbReference>
<dbReference type="GO" id="GO:0003824">
    <property type="term" value="F:catalytic activity"/>
    <property type="evidence" value="ECO:0007669"/>
    <property type="project" value="UniProtKB-KW"/>
</dbReference>
<evidence type="ECO:0000313" key="4">
    <source>
        <dbReference type="RefSeq" id="XP_015940327.1"/>
    </source>
</evidence>
<protein>
    <submittedName>
        <fullName evidence="4">Uncharacterized mitochondrial protein AtMg00860-like</fullName>
    </submittedName>
</protein>